<feature type="domain" description="DUF7882" evidence="1">
    <location>
        <begin position="30"/>
        <end position="93"/>
    </location>
</feature>
<dbReference type="Proteomes" id="UP000005427">
    <property type="component" value="Segment"/>
</dbReference>
<dbReference type="EMBL" id="JN116823">
    <property type="protein sequence ID" value="AEV51899.1"/>
    <property type="molecule type" value="Genomic_DNA"/>
</dbReference>
<dbReference type="GeneID" id="11541291"/>
<sequence length="118" mass="12914">MANRIIYGGSAHRVGDWCPYIHAVTEHLFSENSGYMLTMVGTDDAGNAIRTSIWLHPSISVQFIHEGEGRVELDGKQFEEMLEEAKGPGGLVIGDLERFPYSFLEANGVDASPGDRSS</sequence>
<keyword evidence="3" id="KW-1185">Reference proteome</keyword>
<dbReference type="Pfam" id="PF25355">
    <property type="entry name" value="DUF7882"/>
    <property type="match status" value="1"/>
</dbReference>
<dbReference type="RefSeq" id="YP_005087089.1">
    <property type="nucleotide sequence ID" value="NC_016652.1"/>
</dbReference>
<organism evidence="2 3">
    <name type="scientific">Rhodococcus phage REQ2</name>
    <dbReference type="NCBI Taxonomy" id="1109713"/>
    <lineage>
        <taxon>Viruses</taxon>
        <taxon>Duplodnaviria</taxon>
        <taxon>Heunggongvirae</taxon>
        <taxon>Uroviricota</taxon>
        <taxon>Caudoviricetes</taxon>
        <taxon>Caudoviricetes incertae sedis</taxon>
        <taxon>Melbournevirus</taxon>
        <taxon>Melbournevirus REQ2</taxon>
    </lineage>
</organism>
<name>G9FGY8_9CAUD</name>
<protein>
    <recommendedName>
        <fullName evidence="1">DUF7882 domain-containing protein</fullName>
    </recommendedName>
</protein>
<proteinExistence type="predicted"/>
<dbReference type="KEGG" id="vg:11541291"/>
<accession>G9FGY8</accession>
<reference evidence="2 3" key="1">
    <citation type="submission" date="2011-06" db="EMBL/GenBank/DDBJ databases">
        <title>Two lysogenic phages can combine to generate a single lytic phage.</title>
        <authorList>
            <person name="Petrovski S."/>
        </authorList>
    </citation>
    <scope>NUCLEOTIDE SEQUENCE [LARGE SCALE GENOMIC DNA]</scope>
</reference>
<dbReference type="InterPro" id="IPR057204">
    <property type="entry name" value="DUF7882"/>
</dbReference>
<evidence type="ECO:0000313" key="3">
    <source>
        <dbReference type="Proteomes" id="UP000005427"/>
    </source>
</evidence>
<evidence type="ECO:0000313" key="2">
    <source>
        <dbReference type="EMBL" id="AEV51899.1"/>
    </source>
</evidence>
<evidence type="ECO:0000259" key="1">
    <source>
        <dbReference type="Pfam" id="PF25355"/>
    </source>
</evidence>